<evidence type="ECO:0000256" key="1">
    <source>
        <dbReference type="SAM" id="SignalP"/>
    </source>
</evidence>
<name>B4D0Z9_9BACT</name>
<sequence length="73" mass="8228" precursor="true">MKISTTFALVLAAVLGFAVNLHSQGVLPKSPIDRLKEIKARNADLIEKQKATLTKLDEMDKQAEQMRFLMKRS</sequence>
<evidence type="ECO:0000313" key="2">
    <source>
        <dbReference type="EMBL" id="EDY20011.1"/>
    </source>
</evidence>
<dbReference type="InParanoid" id="B4D0Z9"/>
<feature type="signal peptide" evidence="1">
    <location>
        <begin position="1"/>
        <end position="23"/>
    </location>
</feature>
<organism evidence="2 3">
    <name type="scientific">Chthoniobacter flavus Ellin428</name>
    <dbReference type="NCBI Taxonomy" id="497964"/>
    <lineage>
        <taxon>Bacteria</taxon>
        <taxon>Pseudomonadati</taxon>
        <taxon>Verrucomicrobiota</taxon>
        <taxon>Spartobacteria</taxon>
        <taxon>Chthoniobacterales</taxon>
        <taxon>Chthoniobacteraceae</taxon>
        <taxon>Chthoniobacter</taxon>
    </lineage>
</organism>
<feature type="chain" id="PRO_5002802598" evidence="1">
    <location>
        <begin position="24"/>
        <end position="73"/>
    </location>
</feature>
<proteinExistence type="predicted"/>
<accession>B4D0Z9</accession>
<protein>
    <submittedName>
        <fullName evidence="2">Uncharacterized protein</fullName>
    </submittedName>
</protein>
<dbReference type="RefSeq" id="WP_006979925.1">
    <property type="nucleotide sequence ID" value="NZ_ABVL01000006.1"/>
</dbReference>
<dbReference type="EMBL" id="ABVL01000006">
    <property type="protein sequence ID" value="EDY20011.1"/>
    <property type="molecule type" value="Genomic_DNA"/>
</dbReference>
<keyword evidence="1" id="KW-0732">Signal</keyword>
<keyword evidence="3" id="KW-1185">Reference proteome</keyword>
<evidence type="ECO:0000313" key="3">
    <source>
        <dbReference type="Proteomes" id="UP000005824"/>
    </source>
</evidence>
<comment type="caution">
    <text evidence="2">The sequence shown here is derived from an EMBL/GenBank/DDBJ whole genome shotgun (WGS) entry which is preliminary data.</text>
</comment>
<dbReference type="AlphaFoldDB" id="B4D0Z9"/>
<reference evidence="2 3" key="1">
    <citation type="journal article" date="2011" name="J. Bacteriol.">
        <title>Genome sequence of Chthoniobacter flavus Ellin428, an aerobic heterotrophic soil bacterium.</title>
        <authorList>
            <person name="Kant R."/>
            <person name="van Passel M.W."/>
            <person name="Palva A."/>
            <person name="Lucas S."/>
            <person name="Lapidus A."/>
            <person name="Glavina Del Rio T."/>
            <person name="Dalin E."/>
            <person name="Tice H."/>
            <person name="Bruce D."/>
            <person name="Goodwin L."/>
            <person name="Pitluck S."/>
            <person name="Larimer F.W."/>
            <person name="Land M.L."/>
            <person name="Hauser L."/>
            <person name="Sangwan P."/>
            <person name="de Vos W.M."/>
            <person name="Janssen P.H."/>
            <person name="Smidt H."/>
        </authorList>
    </citation>
    <scope>NUCLEOTIDE SEQUENCE [LARGE SCALE GENOMIC DNA]</scope>
    <source>
        <strain evidence="2 3">Ellin428</strain>
    </source>
</reference>
<dbReference type="Proteomes" id="UP000005824">
    <property type="component" value="Unassembled WGS sequence"/>
</dbReference>
<gene>
    <name evidence="2" type="ORF">CfE428DRAFT_2600</name>
</gene>
<dbReference type="STRING" id="497964.CfE428DRAFT_2600"/>